<proteinExistence type="predicted"/>
<feature type="transmembrane region" description="Helical" evidence="2">
    <location>
        <begin position="101"/>
        <end position="121"/>
    </location>
</feature>
<evidence type="ECO:0000313" key="4">
    <source>
        <dbReference type="EMBL" id="KAK6980480.1"/>
    </source>
</evidence>
<name>A0AAV9ZDZ2_9AGAR</name>
<reference evidence="4 5" key="1">
    <citation type="journal article" date="2024" name="J Genomics">
        <title>Draft genome sequencing and assembly of Favolaschia claudopus CIRM-BRFM 2984 isolated from oak limbs.</title>
        <authorList>
            <person name="Navarro D."/>
            <person name="Drula E."/>
            <person name="Chaduli D."/>
            <person name="Cazenave R."/>
            <person name="Ahrendt S."/>
            <person name="Wang J."/>
            <person name="Lipzen A."/>
            <person name="Daum C."/>
            <person name="Barry K."/>
            <person name="Grigoriev I.V."/>
            <person name="Favel A."/>
            <person name="Rosso M.N."/>
            <person name="Martin F."/>
        </authorList>
    </citation>
    <scope>NUCLEOTIDE SEQUENCE [LARGE SCALE GENOMIC DNA]</scope>
    <source>
        <strain evidence="4 5">CIRM-BRFM 2984</strain>
    </source>
</reference>
<dbReference type="EMBL" id="JAWWNJ010000166">
    <property type="protein sequence ID" value="KAK6977645.1"/>
    <property type="molecule type" value="Genomic_DNA"/>
</dbReference>
<organism evidence="4 5">
    <name type="scientific">Favolaschia claudopus</name>
    <dbReference type="NCBI Taxonomy" id="2862362"/>
    <lineage>
        <taxon>Eukaryota</taxon>
        <taxon>Fungi</taxon>
        <taxon>Dikarya</taxon>
        <taxon>Basidiomycota</taxon>
        <taxon>Agaricomycotina</taxon>
        <taxon>Agaricomycetes</taxon>
        <taxon>Agaricomycetidae</taxon>
        <taxon>Agaricales</taxon>
        <taxon>Marasmiineae</taxon>
        <taxon>Mycenaceae</taxon>
        <taxon>Favolaschia</taxon>
    </lineage>
</organism>
<accession>A0AAV9ZDZ2</accession>
<comment type="caution">
    <text evidence="4">The sequence shown here is derived from an EMBL/GenBank/DDBJ whole genome shotgun (WGS) entry which is preliminary data.</text>
</comment>
<dbReference type="Proteomes" id="UP001362999">
    <property type="component" value="Unassembled WGS sequence"/>
</dbReference>
<feature type="compositionally biased region" description="Basic and acidic residues" evidence="1">
    <location>
        <begin position="129"/>
        <end position="145"/>
    </location>
</feature>
<keyword evidence="2" id="KW-0812">Transmembrane</keyword>
<keyword evidence="2" id="KW-1133">Transmembrane helix</keyword>
<dbReference type="AlphaFoldDB" id="A0AAV9ZDZ2"/>
<gene>
    <name evidence="4" type="ORF">R3P38DRAFT_3235531</name>
    <name evidence="3" type="ORF">R3P38DRAFT_3236715</name>
</gene>
<feature type="region of interest" description="Disordered" evidence="1">
    <location>
        <begin position="186"/>
        <end position="205"/>
    </location>
</feature>
<dbReference type="EMBL" id="JAWWNJ010000159">
    <property type="protein sequence ID" value="KAK6980480.1"/>
    <property type="molecule type" value="Genomic_DNA"/>
</dbReference>
<feature type="compositionally biased region" description="Low complexity" evidence="1">
    <location>
        <begin position="186"/>
        <end position="202"/>
    </location>
</feature>
<feature type="region of interest" description="Disordered" evidence="1">
    <location>
        <begin position="124"/>
        <end position="153"/>
    </location>
</feature>
<evidence type="ECO:0000313" key="3">
    <source>
        <dbReference type="EMBL" id="KAK6977645.1"/>
    </source>
</evidence>
<keyword evidence="5" id="KW-1185">Reference proteome</keyword>
<evidence type="ECO:0000256" key="2">
    <source>
        <dbReference type="SAM" id="Phobius"/>
    </source>
</evidence>
<keyword evidence="2" id="KW-0472">Membrane</keyword>
<protein>
    <submittedName>
        <fullName evidence="4">Uncharacterized protein</fullName>
    </submittedName>
</protein>
<evidence type="ECO:0000313" key="5">
    <source>
        <dbReference type="Proteomes" id="UP001362999"/>
    </source>
</evidence>
<evidence type="ECO:0000256" key="1">
    <source>
        <dbReference type="SAM" id="MobiDB-lite"/>
    </source>
</evidence>
<sequence length="230" mass="24568">MVSIRSLFNTISSSSSSSVSAVASGSVLSQGQLRLLIIPQSSKRPSREIRYKLRGHSRAQRANPALARLYTRAGGGGESTPAPPRPTGLRLRRSFFSFRRLWCIVIPITSVLPAALVPAALPAPPPPSTKKDKEVVAKEPPKEVPRPLPGAGLPAPLVEHLRTEVDEEVRAPEWYSITRDVSLGSLISTPSPSSPSQVSPGGARKSYESQAQALAAFNKALAWGIVQVVV</sequence>